<keyword evidence="1" id="KW-0812">Transmembrane</keyword>
<dbReference type="Gene3D" id="3.40.50.2000">
    <property type="entry name" value="Glycogen Phosphorylase B"/>
    <property type="match status" value="2"/>
</dbReference>
<keyword evidence="1" id="KW-0472">Membrane</keyword>
<dbReference type="Pfam" id="PF13439">
    <property type="entry name" value="Glyco_transf_4"/>
    <property type="match status" value="1"/>
</dbReference>
<gene>
    <name evidence="4" type="ORF">VB264_08115</name>
</gene>
<evidence type="ECO:0000259" key="2">
    <source>
        <dbReference type="Pfam" id="PF00534"/>
    </source>
</evidence>
<protein>
    <submittedName>
        <fullName evidence="4">Glycosyltransferase</fullName>
        <ecNumber evidence="4">2.4.-.-</ecNumber>
    </submittedName>
</protein>
<dbReference type="RefSeq" id="WP_323248338.1">
    <property type="nucleotide sequence ID" value="NZ_JAYFUL010000009.1"/>
</dbReference>
<keyword evidence="4" id="KW-0808">Transferase</keyword>
<comment type="caution">
    <text evidence="4">The sequence shown here is derived from an EMBL/GenBank/DDBJ whole genome shotgun (WGS) entry which is preliminary data.</text>
</comment>
<feature type="domain" description="Glycosyltransferase subfamily 4-like N-terminal" evidence="3">
    <location>
        <begin position="14"/>
        <end position="172"/>
    </location>
</feature>
<accession>A0ABU5QL04</accession>
<keyword evidence="4" id="KW-0328">Glycosyltransferase</keyword>
<dbReference type="InterPro" id="IPR028098">
    <property type="entry name" value="Glyco_trans_4-like_N"/>
</dbReference>
<proteinExistence type="predicted"/>
<dbReference type="PANTHER" id="PTHR12526">
    <property type="entry name" value="GLYCOSYLTRANSFERASE"/>
    <property type="match status" value="1"/>
</dbReference>
<dbReference type="EMBL" id="JAYFUL010000009">
    <property type="protein sequence ID" value="MEA5257746.1"/>
    <property type="molecule type" value="Genomic_DNA"/>
</dbReference>
<dbReference type="InterPro" id="IPR001296">
    <property type="entry name" value="Glyco_trans_1"/>
</dbReference>
<dbReference type="GO" id="GO:0016757">
    <property type="term" value="F:glycosyltransferase activity"/>
    <property type="evidence" value="ECO:0007669"/>
    <property type="project" value="UniProtKB-KW"/>
</dbReference>
<evidence type="ECO:0000256" key="1">
    <source>
        <dbReference type="SAM" id="Phobius"/>
    </source>
</evidence>
<keyword evidence="1" id="KW-1133">Transmembrane helix</keyword>
<reference evidence="4 5" key="1">
    <citation type="submission" date="2023-12" db="EMBL/GenBank/DDBJ databases">
        <title>Novel species of the genus Arcicella isolated from rivers.</title>
        <authorList>
            <person name="Lu H."/>
        </authorList>
    </citation>
    <scope>NUCLEOTIDE SEQUENCE [LARGE SCALE GENOMIC DNA]</scope>
    <source>
        <strain evidence="4 5">LMG 21963</strain>
    </source>
</reference>
<dbReference type="PANTHER" id="PTHR12526:SF630">
    <property type="entry name" value="GLYCOSYLTRANSFERASE"/>
    <property type="match status" value="1"/>
</dbReference>
<dbReference type="Pfam" id="PF00534">
    <property type="entry name" value="Glycos_transf_1"/>
    <property type="match status" value="1"/>
</dbReference>
<sequence length="368" mass="42013">MKKKILFLAPGLVVGGAEKFLVSLMNRLDKEQFDIVLAVLSDNNPLLNQVESGIPVKVYSRKSKFDVSPIFELRSLLKEIKPDIVFCLGLFPFFFLQLASFLIGSTFRKLISYHSTVYHTKKDDRLARMYFKMIDKYTHVIPVSENQREYTIDRFGVSGNIFTTIHNGVDVDFWTNCPSQTIREETRLKYDIPLDAKVVVQTAAFRPEKNHVAALKALHVINAKENAEKLYLLLVGDGQCRKLIEDTIEELKLQPYVRMAGIQRDVRPFYWCADFFSLTSYSIETFSIAALEAMSTGLPCALTDIGGANEMIVSGKNGLLCSPDYQSIAEVWEQMMNTSYNPIDIRSYIQSRFSEKGMVDDYTRFFKS</sequence>
<organism evidence="4 5">
    <name type="scientific">Arcicella aquatica</name>
    <dbReference type="NCBI Taxonomy" id="217141"/>
    <lineage>
        <taxon>Bacteria</taxon>
        <taxon>Pseudomonadati</taxon>
        <taxon>Bacteroidota</taxon>
        <taxon>Cytophagia</taxon>
        <taxon>Cytophagales</taxon>
        <taxon>Flectobacillaceae</taxon>
        <taxon>Arcicella</taxon>
    </lineage>
</organism>
<dbReference type="EC" id="2.4.-.-" evidence="4"/>
<evidence type="ECO:0000259" key="3">
    <source>
        <dbReference type="Pfam" id="PF13439"/>
    </source>
</evidence>
<dbReference type="CDD" id="cd03811">
    <property type="entry name" value="GT4_GT28_WabH-like"/>
    <property type="match status" value="1"/>
</dbReference>
<evidence type="ECO:0000313" key="4">
    <source>
        <dbReference type="EMBL" id="MEA5257746.1"/>
    </source>
</evidence>
<keyword evidence="5" id="KW-1185">Reference proteome</keyword>
<evidence type="ECO:0000313" key="5">
    <source>
        <dbReference type="Proteomes" id="UP001304671"/>
    </source>
</evidence>
<name>A0ABU5QL04_9BACT</name>
<feature type="domain" description="Glycosyl transferase family 1" evidence="2">
    <location>
        <begin position="183"/>
        <end position="338"/>
    </location>
</feature>
<feature type="transmembrane region" description="Helical" evidence="1">
    <location>
        <begin position="83"/>
        <end position="103"/>
    </location>
</feature>
<dbReference type="Proteomes" id="UP001304671">
    <property type="component" value="Unassembled WGS sequence"/>
</dbReference>
<dbReference type="SUPFAM" id="SSF53756">
    <property type="entry name" value="UDP-Glycosyltransferase/glycogen phosphorylase"/>
    <property type="match status" value="1"/>
</dbReference>